<evidence type="ECO:0000256" key="7">
    <source>
        <dbReference type="ARBA" id="ARBA00023136"/>
    </source>
</evidence>
<evidence type="ECO:0000256" key="2">
    <source>
        <dbReference type="ARBA" id="ARBA00008017"/>
    </source>
</evidence>
<dbReference type="Pfam" id="PF21088">
    <property type="entry name" value="MS_channel_1st"/>
    <property type="match status" value="1"/>
</dbReference>
<evidence type="ECO:0000256" key="1">
    <source>
        <dbReference type="ARBA" id="ARBA00004651"/>
    </source>
</evidence>
<keyword evidence="6 10" id="KW-1133">Transmembrane helix</keyword>
<dbReference type="SUPFAM" id="SSF82861">
    <property type="entry name" value="Mechanosensitive channel protein MscS (YggB), transmembrane region"/>
    <property type="match status" value="1"/>
</dbReference>
<dbReference type="PANTHER" id="PTHR30347">
    <property type="entry name" value="POTASSIUM CHANNEL RELATED"/>
    <property type="match status" value="1"/>
</dbReference>
<dbReference type="InterPro" id="IPR023408">
    <property type="entry name" value="MscS_beta-dom_sf"/>
</dbReference>
<feature type="domain" description="Mechanosensitive ion channel transmembrane helices 2/3" evidence="16">
    <location>
        <begin position="866"/>
        <end position="907"/>
    </location>
</feature>
<evidence type="ECO:0000256" key="9">
    <source>
        <dbReference type="SAM" id="MobiDB-lite"/>
    </source>
</evidence>
<feature type="compositionally biased region" description="Polar residues" evidence="9">
    <location>
        <begin position="154"/>
        <end position="165"/>
    </location>
</feature>
<keyword evidence="4 10" id="KW-0812">Transmembrane</keyword>
<organism evidence="17 18">
    <name type="scientific">Pseudomonas kuykendallii</name>
    <dbReference type="NCBI Taxonomy" id="1007099"/>
    <lineage>
        <taxon>Bacteria</taxon>
        <taxon>Pseudomonadati</taxon>
        <taxon>Pseudomonadota</taxon>
        <taxon>Gammaproteobacteria</taxon>
        <taxon>Pseudomonadales</taxon>
        <taxon>Pseudomonadaceae</taxon>
        <taxon>Pseudomonas</taxon>
    </lineage>
</organism>
<feature type="coiled-coil region" evidence="8">
    <location>
        <begin position="213"/>
        <end position="247"/>
    </location>
</feature>
<feature type="chain" id="PRO_5015857161" evidence="11">
    <location>
        <begin position="25"/>
        <end position="1105"/>
    </location>
</feature>
<feature type="transmembrane region" description="Helical" evidence="10">
    <location>
        <begin position="894"/>
        <end position="921"/>
    </location>
</feature>
<dbReference type="RefSeq" id="WP_273229839.1">
    <property type="nucleotide sequence ID" value="NZ_QFOH01000006.1"/>
</dbReference>
<dbReference type="FunFam" id="1.10.287.1260:FF:000002">
    <property type="entry name" value="Potassium efflux system KefA"/>
    <property type="match status" value="1"/>
</dbReference>
<comment type="similarity">
    <text evidence="2">Belongs to the MscS (TC 1.A.23) family.</text>
</comment>
<dbReference type="Pfam" id="PF12795">
    <property type="entry name" value="MscS_porin"/>
    <property type="match status" value="1"/>
</dbReference>
<dbReference type="InterPro" id="IPR024393">
    <property type="entry name" value="MscS_porin"/>
</dbReference>
<dbReference type="InterPro" id="IPR052702">
    <property type="entry name" value="MscS-like_channel"/>
</dbReference>
<dbReference type="AlphaFoldDB" id="A0A2W5F693"/>
<accession>A0A2W5F693</accession>
<feature type="signal peptide" evidence="11">
    <location>
        <begin position="1"/>
        <end position="24"/>
    </location>
</feature>
<feature type="transmembrane region" description="Helical" evidence="10">
    <location>
        <begin position="671"/>
        <end position="696"/>
    </location>
</feature>
<dbReference type="PROSITE" id="PS01246">
    <property type="entry name" value="UPF0003"/>
    <property type="match status" value="1"/>
</dbReference>
<proteinExistence type="inferred from homology"/>
<feature type="coiled-coil region" evidence="8">
    <location>
        <begin position="283"/>
        <end position="324"/>
    </location>
</feature>
<feature type="domain" description="Mechanosensitive ion channel MscS C-terminal" evidence="15">
    <location>
        <begin position="982"/>
        <end position="1064"/>
    </location>
</feature>
<feature type="domain" description="Mechanosensitive ion channel MscS porin" evidence="14">
    <location>
        <begin position="36"/>
        <end position="270"/>
    </location>
</feature>
<evidence type="ECO:0000259" key="13">
    <source>
        <dbReference type="Pfam" id="PF12794"/>
    </source>
</evidence>
<dbReference type="Pfam" id="PF00924">
    <property type="entry name" value="MS_channel_2nd"/>
    <property type="match status" value="1"/>
</dbReference>
<evidence type="ECO:0000313" key="17">
    <source>
        <dbReference type="EMBL" id="PZP25169.1"/>
    </source>
</evidence>
<feature type="region of interest" description="Disordered" evidence="9">
    <location>
        <begin position="146"/>
        <end position="165"/>
    </location>
</feature>
<dbReference type="Proteomes" id="UP000249198">
    <property type="component" value="Unassembled WGS sequence"/>
</dbReference>
<dbReference type="GO" id="GO:0009992">
    <property type="term" value="P:intracellular water homeostasis"/>
    <property type="evidence" value="ECO:0007669"/>
    <property type="project" value="TreeGrafter"/>
</dbReference>
<dbReference type="InterPro" id="IPR025692">
    <property type="entry name" value="MscS_IM_dom1"/>
</dbReference>
<evidence type="ECO:0000256" key="4">
    <source>
        <dbReference type="ARBA" id="ARBA00022692"/>
    </source>
</evidence>
<evidence type="ECO:0000313" key="18">
    <source>
        <dbReference type="Proteomes" id="UP000249198"/>
    </source>
</evidence>
<keyword evidence="3" id="KW-1003">Cell membrane</keyword>
<dbReference type="Gene3D" id="2.30.30.60">
    <property type="match status" value="1"/>
</dbReference>
<dbReference type="Pfam" id="PF12794">
    <property type="entry name" value="MscS_TM"/>
    <property type="match status" value="1"/>
</dbReference>
<dbReference type="SUPFAM" id="SSF50182">
    <property type="entry name" value="Sm-like ribonucleoproteins"/>
    <property type="match status" value="1"/>
</dbReference>
<dbReference type="InterPro" id="IPR049142">
    <property type="entry name" value="MS_channel_1st"/>
</dbReference>
<dbReference type="NCBIfam" id="NF008438">
    <property type="entry name" value="PRK11281.1"/>
    <property type="match status" value="1"/>
</dbReference>
<feature type="transmembrane region" description="Helical" evidence="10">
    <location>
        <begin position="641"/>
        <end position="659"/>
    </location>
</feature>
<keyword evidence="5 11" id="KW-0732">Signal</keyword>
<evidence type="ECO:0000256" key="11">
    <source>
        <dbReference type="SAM" id="SignalP"/>
    </source>
</evidence>
<protein>
    <submittedName>
        <fullName evidence="17">Mechanosensitive channel MscK</fullName>
    </submittedName>
</protein>
<dbReference type="InterPro" id="IPR011066">
    <property type="entry name" value="MscS_channel_C_sf"/>
</dbReference>
<dbReference type="Pfam" id="PF21082">
    <property type="entry name" value="MS_channel_3rd"/>
    <property type="match status" value="1"/>
</dbReference>
<feature type="transmembrane region" description="Helical" evidence="10">
    <location>
        <begin position="867"/>
        <end position="888"/>
    </location>
</feature>
<name>A0A2W5F693_9PSED</name>
<reference evidence="17 18" key="1">
    <citation type="submission" date="2017-08" db="EMBL/GenBank/DDBJ databases">
        <title>Infants hospitalized years apart are colonized by the same room-sourced microbial strains.</title>
        <authorList>
            <person name="Brooks B."/>
            <person name="Olm M.R."/>
            <person name="Firek B.A."/>
            <person name="Baker R."/>
            <person name="Thomas B.C."/>
            <person name="Morowitz M.J."/>
            <person name="Banfield J.F."/>
        </authorList>
    </citation>
    <scope>NUCLEOTIDE SEQUENCE [LARGE SCALE GENOMIC DNA]</scope>
    <source>
        <strain evidence="17">S2_009_000_R2_77</strain>
    </source>
</reference>
<feature type="transmembrane region" description="Helical" evidence="10">
    <location>
        <begin position="607"/>
        <end position="629"/>
    </location>
</feature>
<evidence type="ECO:0000256" key="3">
    <source>
        <dbReference type="ARBA" id="ARBA00022475"/>
    </source>
</evidence>
<dbReference type="InterPro" id="IPR010920">
    <property type="entry name" value="LSM_dom_sf"/>
</dbReference>
<gene>
    <name evidence="17" type="ORF">DI599_05205</name>
</gene>
<sequence length="1105" mass="122347">MSFLRCLPFALLLGFCLGVSPSYAEPPSRDAVQQSLDGLAQRKLAEADQAAVQQALERTLSLLDQRATTQQALASLKQQLAEAPRLIAASQHQLAQLKASTPVDIARRYAASKVPEIEQLIAERSNQLNEWQKASTAANSLIITSQTRPERAQTEISNNQTRSQEISSALKTGKLDGKPLIPESRGMLEAELAQLDVQTQLRRQEMAGNSLLQDLGNAQRDLLQERIARLEKEILDLQQLISDKRREQSEQTVAAQSAEAQKLSPDSLLAQESSENLQLSDYLLKATDRLSELNRLNLEARQKLDNLTQADQALEEQINVLKGSLLLSKILYQQQQALPKVKTDSNLADEIADLRLYQFELSQRREKLGRPSEYVNRLLAAQPPGQVTPELRQSLQGIADTRAELLAQLNTELNSLLNEAINLQLNQKQLQDTAKSLRATLEEQMFWIPSNQPLGLDWLRLAPSYLQSQVARVPWSSLTQELLAGLGSRPWVFIPLLLGIGVLLWRRRFIHQKLQKLHGDIGHYKDDSQLHTPLAVFLYILLALPGSLFLMLCGLALRYDARGQNAALGSALIQMAEAWLVFYTAYRVLDSGGLAELHFRWARRQVSFLRAQMRKLGVVVMALLAVVSIAEVQPETLAEDVIGIVVVLVCYALMAWLLGKTLLSGPRKKAVNLIIGVAIIALPIALILAVGFGYYYTALRLSDRLIDTLYLVMIWILLEAMSVRWLSVAARRLAYQRALAKRQSQAKEGLEGEILEEPTLDIEQINQQSLRLIRVALLGVFFVALYWVWADLLGVFAYLDNITLYTYASGTGASAVQTPITLLNLLSALILFAITVVLAGNLPGLLEVLVLSRLSLAQGSAYATTTLLSYAIAGLGFVITLSTLGVSWDRLQWLVAALSVGIGFGMQAIFANFISGLILLFERPIRIGDLITIGSITGTVNRIRIRATHITDGDRKAVIVPNQILLTSQVINWTLTDTITRIVLTYSVNRGSDLALVRKLLMQATQENARVLRDPAPTVQLTVYGATTLDHELKIYVRDLGDRGPATDELNRRIDQLFRENNINVAGVPQMDVFLNNRDGAQKKICSAATQPAADETPADPPAKP</sequence>
<dbReference type="PANTHER" id="PTHR30347:SF1">
    <property type="entry name" value="MECHANOSENSITIVE CHANNEL MSCK"/>
    <property type="match status" value="1"/>
</dbReference>
<feature type="region of interest" description="Disordered" evidence="9">
    <location>
        <begin position="1086"/>
        <end position="1105"/>
    </location>
</feature>
<keyword evidence="7 10" id="KW-0472">Membrane</keyword>
<evidence type="ECO:0000256" key="5">
    <source>
        <dbReference type="ARBA" id="ARBA00022729"/>
    </source>
</evidence>
<dbReference type="Gene3D" id="1.10.287.1260">
    <property type="match status" value="1"/>
</dbReference>
<dbReference type="InterPro" id="IPR006686">
    <property type="entry name" value="MscS_channel_CS"/>
</dbReference>
<dbReference type="EMBL" id="QFOH01000006">
    <property type="protein sequence ID" value="PZP25169.1"/>
    <property type="molecule type" value="Genomic_DNA"/>
</dbReference>
<dbReference type="InterPro" id="IPR006685">
    <property type="entry name" value="MscS_channel_2nd"/>
</dbReference>
<evidence type="ECO:0000259" key="16">
    <source>
        <dbReference type="Pfam" id="PF21088"/>
    </source>
</evidence>
<comment type="subcellular location">
    <subcellularLocation>
        <location evidence="1">Cell membrane</location>
        <topology evidence="1">Multi-pass membrane protein</topology>
    </subcellularLocation>
</comment>
<evidence type="ECO:0000259" key="14">
    <source>
        <dbReference type="Pfam" id="PF12795"/>
    </source>
</evidence>
<feature type="domain" description="Mechanosensitive ion channel inner membrane" evidence="13">
    <location>
        <begin position="490"/>
        <end position="805"/>
    </location>
</feature>
<dbReference type="GO" id="GO:0005886">
    <property type="term" value="C:plasma membrane"/>
    <property type="evidence" value="ECO:0007669"/>
    <property type="project" value="UniProtKB-SubCell"/>
</dbReference>
<evidence type="ECO:0000256" key="10">
    <source>
        <dbReference type="SAM" id="Phobius"/>
    </source>
</evidence>
<dbReference type="Gene3D" id="3.30.70.100">
    <property type="match status" value="1"/>
</dbReference>
<keyword evidence="8" id="KW-0175">Coiled coil</keyword>
<dbReference type="SUPFAM" id="SSF82689">
    <property type="entry name" value="Mechanosensitive channel protein MscS (YggB), C-terminal domain"/>
    <property type="match status" value="1"/>
</dbReference>
<dbReference type="InterPro" id="IPR011014">
    <property type="entry name" value="MscS_channel_TM-2"/>
</dbReference>
<evidence type="ECO:0000256" key="6">
    <source>
        <dbReference type="ARBA" id="ARBA00022989"/>
    </source>
</evidence>
<feature type="transmembrane region" description="Helical" evidence="10">
    <location>
        <begin position="534"/>
        <end position="559"/>
    </location>
</feature>
<dbReference type="GO" id="GO:0008381">
    <property type="term" value="F:mechanosensitive monoatomic ion channel activity"/>
    <property type="evidence" value="ECO:0007669"/>
    <property type="project" value="UniProtKB-ARBA"/>
</dbReference>
<evidence type="ECO:0000259" key="15">
    <source>
        <dbReference type="Pfam" id="PF21082"/>
    </source>
</evidence>
<dbReference type="InterPro" id="IPR049278">
    <property type="entry name" value="MS_channel_C"/>
</dbReference>
<evidence type="ECO:0000259" key="12">
    <source>
        <dbReference type="Pfam" id="PF00924"/>
    </source>
</evidence>
<feature type="transmembrane region" description="Helical" evidence="10">
    <location>
        <begin position="819"/>
        <end position="846"/>
    </location>
</feature>
<feature type="transmembrane region" description="Helical" evidence="10">
    <location>
        <begin position="775"/>
        <end position="799"/>
    </location>
</feature>
<feature type="coiled-coil region" evidence="8">
    <location>
        <begin position="406"/>
        <end position="433"/>
    </location>
</feature>
<comment type="caution">
    <text evidence="17">The sequence shown here is derived from an EMBL/GenBank/DDBJ whole genome shotgun (WGS) entry which is preliminary data.</text>
</comment>
<evidence type="ECO:0000256" key="8">
    <source>
        <dbReference type="SAM" id="Coils"/>
    </source>
</evidence>
<feature type="transmembrane region" description="Helical" evidence="10">
    <location>
        <begin position="708"/>
        <end position="727"/>
    </location>
</feature>
<feature type="domain" description="Mechanosensitive ion channel MscS" evidence="12">
    <location>
        <begin position="909"/>
        <end position="974"/>
    </location>
</feature>